<protein>
    <submittedName>
        <fullName evidence="1">Acetoacetate decarboxylase (ADC)</fullName>
    </submittedName>
</protein>
<dbReference type="EMBL" id="CP015079">
    <property type="protein sequence ID" value="ANH40349.1"/>
    <property type="molecule type" value="Genomic_DNA"/>
</dbReference>
<dbReference type="InterPro" id="IPR010451">
    <property type="entry name" value="Acetoacetate_decarboxylase"/>
</dbReference>
<dbReference type="KEGG" id="ndk:I601_3952"/>
<keyword evidence="2" id="KW-1185">Reference proteome</keyword>
<organism evidence="1 2">
    <name type="scientific">Nocardioides dokdonensis FR1436</name>
    <dbReference type="NCBI Taxonomy" id="1300347"/>
    <lineage>
        <taxon>Bacteria</taxon>
        <taxon>Bacillati</taxon>
        <taxon>Actinomycetota</taxon>
        <taxon>Actinomycetes</taxon>
        <taxon>Propionibacteriales</taxon>
        <taxon>Nocardioidaceae</taxon>
        <taxon>Nocardioides</taxon>
    </lineage>
</organism>
<proteinExistence type="predicted"/>
<evidence type="ECO:0000313" key="2">
    <source>
        <dbReference type="Proteomes" id="UP000077868"/>
    </source>
</evidence>
<name>A0A1A9GPX3_9ACTN</name>
<dbReference type="PANTHER" id="PTHR40518">
    <property type="entry name" value="ACETOACETATE DECARBOXYLASE"/>
    <property type="match status" value="1"/>
</dbReference>
<dbReference type="SUPFAM" id="SSF160104">
    <property type="entry name" value="Acetoacetate decarboxylase-like"/>
    <property type="match status" value="1"/>
</dbReference>
<dbReference type="InterPro" id="IPR023375">
    <property type="entry name" value="ADC_dom_sf"/>
</dbReference>
<dbReference type="OrthoDB" id="834556at2"/>
<dbReference type="STRING" id="1300347.I601_3952"/>
<reference evidence="1 2" key="1">
    <citation type="submission" date="2016-03" db="EMBL/GenBank/DDBJ databases">
        <title>Complete genome sequence of a soil Actinobacterium, Nocardioides dokdonensis FR1436.</title>
        <authorList>
            <person name="Kwon S.-K."/>
            <person name="Kim K."/>
            <person name="Kim J.F."/>
        </authorList>
    </citation>
    <scope>NUCLEOTIDE SEQUENCE [LARGE SCALE GENOMIC DNA]</scope>
    <source>
        <strain evidence="1 2">FR1436</strain>
    </source>
</reference>
<dbReference type="GO" id="GO:0016829">
    <property type="term" value="F:lyase activity"/>
    <property type="evidence" value="ECO:0007669"/>
    <property type="project" value="InterPro"/>
</dbReference>
<gene>
    <name evidence="1" type="ORF">I601_3952</name>
</gene>
<dbReference type="RefSeq" id="WP_068113517.1">
    <property type="nucleotide sequence ID" value="NZ_CP015079.1"/>
</dbReference>
<dbReference type="AlphaFoldDB" id="A0A1A9GPX3"/>
<dbReference type="Pfam" id="PF06314">
    <property type="entry name" value="ADC"/>
    <property type="match status" value="1"/>
</dbReference>
<dbReference type="PATRIC" id="fig|1300347.3.peg.3957"/>
<evidence type="ECO:0000313" key="1">
    <source>
        <dbReference type="EMBL" id="ANH40349.1"/>
    </source>
</evidence>
<sequence length="216" mass="23138">MNAEKPASPVPTTGSVAYPPAPWTMLGQMWVSVFRVPHDVDEQRPRGVYGAAFVSYEEGSPLTYSELLVARVLRTPSGQRRVTITDIWVDSPASVAGGRGLWAIPKGLADFDLSTGRRGPLETAAWSASTSGGPVASARFSDLARLAPRLPSRGGTWQPPIDEHTVPVEADLRGSARVAPCRASWDFAPTGPLGWLAGRRSLASFRQHGFTLSFGV</sequence>
<dbReference type="Proteomes" id="UP000077868">
    <property type="component" value="Chromosome"/>
</dbReference>
<dbReference type="PANTHER" id="PTHR40518:SF1">
    <property type="entry name" value="ACETOACETATE DECARBOXYLASE"/>
    <property type="match status" value="1"/>
</dbReference>
<accession>A0A1A9GPX3</accession>
<dbReference type="Gene3D" id="2.40.400.10">
    <property type="entry name" value="Acetoacetate decarboxylase-like"/>
    <property type="match status" value="1"/>
</dbReference>